<evidence type="ECO:0000313" key="4">
    <source>
        <dbReference type="Proteomes" id="UP000023152"/>
    </source>
</evidence>
<feature type="region of interest" description="Disordered" evidence="1">
    <location>
        <begin position="65"/>
        <end position="84"/>
    </location>
</feature>
<dbReference type="OrthoDB" id="273345at2759"/>
<organism evidence="3 4">
    <name type="scientific">Reticulomyxa filosa</name>
    <dbReference type="NCBI Taxonomy" id="46433"/>
    <lineage>
        <taxon>Eukaryota</taxon>
        <taxon>Sar</taxon>
        <taxon>Rhizaria</taxon>
        <taxon>Retaria</taxon>
        <taxon>Foraminifera</taxon>
        <taxon>Monothalamids</taxon>
        <taxon>Reticulomyxidae</taxon>
        <taxon>Reticulomyxa</taxon>
    </lineage>
</organism>
<reference evidence="3 4" key="1">
    <citation type="journal article" date="2013" name="Curr. Biol.">
        <title>The Genome of the Foraminiferan Reticulomyxa filosa.</title>
        <authorList>
            <person name="Glockner G."/>
            <person name="Hulsmann N."/>
            <person name="Schleicher M."/>
            <person name="Noegel A.A."/>
            <person name="Eichinger L."/>
            <person name="Gallinger C."/>
            <person name="Pawlowski J."/>
            <person name="Sierra R."/>
            <person name="Euteneuer U."/>
            <person name="Pillet L."/>
            <person name="Moustafa A."/>
            <person name="Platzer M."/>
            <person name="Groth M."/>
            <person name="Szafranski K."/>
            <person name="Schliwa M."/>
        </authorList>
    </citation>
    <scope>NUCLEOTIDE SEQUENCE [LARGE SCALE GENOMIC DNA]</scope>
</reference>
<keyword evidence="4" id="KW-1185">Reference proteome</keyword>
<gene>
    <name evidence="3" type="ORF">RFI_21623</name>
</gene>
<dbReference type="EMBL" id="ASPP01018831">
    <property type="protein sequence ID" value="ETO15743.1"/>
    <property type="molecule type" value="Genomic_DNA"/>
</dbReference>
<dbReference type="Proteomes" id="UP000023152">
    <property type="component" value="Unassembled WGS sequence"/>
</dbReference>
<evidence type="ECO:0000256" key="1">
    <source>
        <dbReference type="SAM" id="MobiDB-lite"/>
    </source>
</evidence>
<comment type="caution">
    <text evidence="3">The sequence shown here is derived from an EMBL/GenBank/DDBJ whole genome shotgun (WGS) entry which is preliminary data.</text>
</comment>
<feature type="domain" description="25S rRNA (uridine-N(3))-methyltransferase BMT5-like" evidence="2">
    <location>
        <begin position="399"/>
        <end position="642"/>
    </location>
</feature>
<proteinExistence type="predicted"/>
<name>X6MP12_RETFI</name>
<dbReference type="GO" id="GO:0070042">
    <property type="term" value="F:rRNA (uridine-N3-)-methyltransferase activity"/>
    <property type="evidence" value="ECO:0007669"/>
    <property type="project" value="InterPro"/>
</dbReference>
<sequence length="789" mass="91636">MNEFAEKLLKDSGDHESLTPRKDVEKCLEEFGQPDLSPNNQKLLDQFILWTYTFCNLKKNKCPLTPAGSGNKRGKGILTKPSRGLKGLDATSRKNLTVTSLLTQPNMLRLYVQCQSADAAWRSRSYNLLQQLLAASPTLFINKVMDHNFLPNRGDETSIKTKRTTLRLILDYVEGQYRLWTSQQQQQQQQQQQGYEKWTEQSEEFGKAAVFVCNKEINLFLHYFIGSGLYHWLHSWLTLSYCFDKSFVVGERRAEIEPILKIFHFSLHLCSVTQAKKLQQICTGCFTLNFETKRVVLNEWVVSNPNDLCRIICGIDPHLLEVRTTSFVAAHANDLSCTYIRQSLQRIRSLTVAAGDAIAIGDHTRTAADVYLSEQQLSYLRQLYPVHSNSLNGEATRILVVGDGNFSFSRSLMFMWPFICNHKLTLFSTCYQPTVDVLVQKYAQHDIAQIVNDMHTCAALYNLTDVNFACDVDATNLDHFFQSLKQDTQFQRHFLSSGHNITSPNLTPSHSQSSQSSYFDFFDRIIFNFPQVEPEDGDHRWKKVNQQLVTNFLRSSWRYLNPDTGKIMISLHVNDLDCVASPHVRASSVKKMCSVSDTYWSKLKINHDQFYTWKIHKAVYSVPQLKWHSSMNFYSQWHPGYFQIRSQLHVAIIFNYSSKTKFSFNKMQIFLNQDNNFLYVVLRKQKKLLEIKHICELKKKSLYNRPMKSHLQLLLKKKFELIQQSKNQVFFNADNLNLLFLWNVIQKISAQRKNNILQKIKFRTCAVDCINTSSSKRKIMYWSTHTDKQ</sequence>
<dbReference type="InterPro" id="IPR019446">
    <property type="entry name" value="BMT5-like"/>
</dbReference>
<dbReference type="Pfam" id="PF10354">
    <property type="entry name" value="BMT5-like"/>
    <property type="match status" value="1"/>
</dbReference>
<dbReference type="GO" id="GO:0070475">
    <property type="term" value="P:rRNA base methylation"/>
    <property type="evidence" value="ECO:0007669"/>
    <property type="project" value="InterPro"/>
</dbReference>
<accession>X6MP12</accession>
<protein>
    <recommendedName>
        <fullName evidence="2">25S rRNA (uridine-N(3))-methyltransferase BMT5-like domain-containing protein</fullName>
    </recommendedName>
</protein>
<dbReference type="AlphaFoldDB" id="X6MP12"/>
<evidence type="ECO:0000259" key="2">
    <source>
        <dbReference type="Pfam" id="PF10354"/>
    </source>
</evidence>
<evidence type="ECO:0000313" key="3">
    <source>
        <dbReference type="EMBL" id="ETO15743.1"/>
    </source>
</evidence>